<dbReference type="AlphaFoldDB" id="D6A249"/>
<dbReference type="Proteomes" id="UP000003824">
    <property type="component" value="Unassembled WGS sequence"/>
</dbReference>
<keyword evidence="1" id="KW-0732">Signal</keyword>
<gene>
    <name evidence="2" type="ORF">SSFG_04645</name>
</gene>
<dbReference type="EMBL" id="DS999641">
    <property type="protein sequence ID" value="EFE69403.2"/>
    <property type="molecule type" value="Genomic_DNA"/>
</dbReference>
<evidence type="ECO:0000313" key="2">
    <source>
        <dbReference type="EMBL" id="EFE69403.2"/>
    </source>
</evidence>
<evidence type="ECO:0000256" key="1">
    <source>
        <dbReference type="SAM" id="SignalP"/>
    </source>
</evidence>
<reference evidence="3" key="1">
    <citation type="submission" date="2008-12" db="EMBL/GenBank/DDBJ databases">
        <title>Annotation of Streptomyces ghanaensis ATCC 14672.</title>
        <authorList>
            <consortium name="The Broad Institute Genome Sequencing Platform"/>
            <consortium name="Broad Institute Microbial Sequencing Center"/>
            <person name="Fischbach M."/>
            <person name="Ward D."/>
            <person name="Young S."/>
            <person name="Kodira C.D."/>
            <person name="Zeng Q."/>
            <person name="Koehrsen M."/>
            <person name="Godfrey P."/>
            <person name="Alvarado L."/>
            <person name="Berlin A.M."/>
            <person name="Borenstein D."/>
            <person name="Chen Z."/>
            <person name="Engels R."/>
            <person name="Freedman E."/>
            <person name="Gellesch M."/>
            <person name="Goldberg J."/>
            <person name="Griggs A."/>
            <person name="Gujja S."/>
            <person name="Heiman D.I."/>
            <person name="Hepburn T.A."/>
            <person name="Howarth C."/>
            <person name="Jen D."/>
            <person name="Larson L."/>
            <person name="Lewis B."/>
            <person name="Mehta T."/>
            <person name="Park D."/>
            <person name="Pearson M."/>
            <person name="Roberts A."/>
            <person name="Saif S."/>
            <person name="Shea T.D."/>
            <person name="Shenoy N."/>
            <person name="Sisk P."/>
            <person name="Stolte C."/>
            <person name="Sykes S.N."/>
            <person name="Walk T."/>
            <person name="White J."/>
            <person name="Yandava C."/>
            <person name="Straight P."/>
            <person name="Clardy J."/>
            <person name="Hung D."/>
            <person name="Kolter R."/>
            <person name="Mekalanos J."/>
            <person name="Walker S."/>
            <person name="Walsh C.T."/>
            <person name="Wieland B.L.C."/>
            <person name="Ilzarbe M."/>
            <person name="Galagan J."/>
            <person name="Nusbaum C."/>
            <person name="Birren B."/>
        </authorList>
    </citation>
    <scope>NUCLEOTIDE SEQUENCE [LARGE SCALE GENOMIC DNA]</scope>
    <source>
        <strain evidence="3">ATCC 14672 / DSM 40746 / JCM 4963 / KCTC 9882 / NRRL B-12104 / FH 1290</strain>
    </source>
</reference>
<dbReference type="eggNOG" id="ENOG50329V3">
    <property type="taxonomic scope" value="Bacteria"/>
</dbReference>
<organism evidence="2 3">
    <name type="scientific">Streptomyces viridosporus (strain ATCC 14672 / DSM 40746 / JCM 4963 / KCTC 9882 / NRRL B-12104 / FH 1290)</name>
    <name type="common">Streptomyces ghanaensis</name>
    <dbReference type="NCBI Taxonomy" id="566461"/>
    <lineage>
        <taxon>Bacteria</taxon>
        <taxon>Bacillati</taxon>
        <taxon>Actinomycetota</taxon>
        <taxon>Actinomycetes</taxon>
        <taxon>Kitasatosporales</taxon>
        <taxon>Streptomycetaceae</taxon>
        <taxon>Streptomyces</taxon>
    </lineage>
</organism>
<feature type="chain" id="PRO_5003080369" evidence="1">
    <location>
        <begin position="28"/>
        <end position="92"/>
    </location>
</feature>
<feature type="signal peptide" evidence="1">
    <location>
        <begin position="1"/>
        <end position="27"/>
    </location>
</feature>
<proteinExistence type="predicted"/>
<name>D6A249_STRV1</name>
<dbReference type="RefSeq" id="WP_004987900.1">
    <property type="nucleotide sequence ID" value="NZ_DS999641.1"/>
</dbReference>
<evidence type="ECO:0000313" key="3">
    <source>
        <dbReference type="Proteomes" id="UP000003824"/>
    </source>
</evidence>
<accession>D6A249</accession>
<protein>
    <submittedName>
        <fullName evidence="2">Predicted protein</fullName>
    </submittedName>
</protein>
<sequence length="92" mass="9257">MFKSKKIAAVAGVLGSFALIGAGAVQAVGAEGSGECAEDSKGNVRCVDVNEHEFTSGKYGKVRVTNNMSQTCSGAGVEVSCANSVVVGDKKS</sequence>